<name>A0A7X2V330_9BACI</name>
<dbReference type="RefSeq" id="WP_155110554.1">
    <property type="nucleotide sequence ID" value="NZ_WMIB01000001.1"/>
</dbReference>
<keyword evidence="2" id="KW-1185">Reference proteome</keyword>
<accession>A0A7X2V330</accession>
<sequence>MADFQSRYNEWIEKISSEEQNPRRAEMLKNGLGHGTVEFLRKVWFPVAGHFNYLSPEWEVRDFANGCRYLDLAYLPDSGKVCIEIQGYGPHARDLDTGRFKDLCWRHSFLALDGWTILPIAYLSIRDEPKKCQQLILALIGKYSSIQPAAGHLNWLETEILRYASRKLRPFAPGEVEAHLQISNRHARKLLQKLTAVGKLLIASGTARARTYKLTNSQF</sequence>
<evidence type="ECO:0000313" key="2">
    <source>
        <dbReference type="Proteomes" id="UP000434639"/>
    </source>
</evidence>
<dbReference type="Proteomes" id="UP000434639">
    <property type="component" value="Unassembled WGS sequence"/>
</dbReference>
<reference evidence="1 2" key="1">
    <citation type="journal article" date="2017" name="Int. J. Syst. Evol. Microbiol.">
        <title>Bacillus mangrovi sp. nov., isolated from a sediment sample from a mangrove forest.</title>
        <authorList>
            <person name="Gupta V."/>
            <person name="Singh P.K."/>
            <person name="Korpole S."/>
            <person name="Tanuku N.R.S."/>
            <person name="Pinnaka A.K."/>
        </authorList>
    </citation>
    <scope>NUCLEOTIDE SEQUENCE [LARGE SCALE GENOMIC DNA]</scope>
    <source>
        <strain evidence="1 2">KCTC 33872</strain>
    </source>
</reference>
<evidence type="ECO:0000313" key="1">
    <source>
        <dbReference type="EMBL" id="MTH52005.1"/>
    </source>
</evidence>
<gene>
    <name evidence="1" type="ORF">GKZ89_01195</name>
</gene>
<protein>
    <submittedName>
        <fullName evidence="1">Transcriptional regulator</fullName>
    </submittedName>
</protein>
<dbReference type="AlphaFoldDB" id="A0A7X2V330"/>
<dbReference type="OrthoDB" id="2677830at2"/>
<dbReference type="EMBL" id="WMIB01000001">
    <property type="protein sequence ID" value="MTH52005.1"/>
    <property type="molecule type" value="Genomic_DNA"/>
</dbReference>
<comment type="caution">
    <text evidence="1">The sequence shown here is derived from an EMBL/GenBank/DDBJ whole genome shotgun (WGS) entry which is preliminary data.</text>
</comment>
<organism evidence="1 2">
    <name type="scientific">Metabacillus mangrovi</name>
    <dbReference type="NCBI Taxonomy" id="1491830"/>
    <lineage>
        <taxon>Bacteria</taxon>
        <taxon>Bacillati</taxon>
        <taxon>Bacillota</taxon>
        <taxon>Bacilli</taxon>
        <taxon>Bacillales</taxon>
        <taxon>Bacillaceae</taxon>
        <taxon>Metabacillus</taxon>
    </lineage>
</organism>
<proteinExistence type="predicted"/>